<evidence type="ECO:0000313" key="3">
    <source>
        <dbReference type="EMBL" id="NUU74707.1"/>
    </source>
</evidence>
<keyword evidence="1" id="KW-0175">Coiled coil</keyword>
<reference evidence="3 4" key="1">
    <citation type="submission" date="2020-05" db="EMBL/GenBank/DDBJ databases">
        <title>Genome Sequencing of Type Strains.</title>
        <authorList>
            <person name="Lemaire J.F."/>
            <person name="Inderbitzin P."/>
            <person name="Gregorio O.A."/>
            <person name="Collins S.B."/>
            <person name="Wespe N."/>
            <person name="Knight-Connoni V."/>
        </authorList>
    </citation>
    <scope>NUCLEOTIDE SEQUENCE [LARGE SCALE GENOMIC DNA]</scope>
    <source>
        <strain evidence="3 4">LMG 21957</strain>
    </source>
</reference>
<dbReference type="Proteomes" id="UP000526125">
    <property type="component" value="Unassembled WGS sequence"/>
</dbReference>
<protein>
    <submittedName>
        <fullName evidence="3">Uncharacterized protein</fullName>
    </submittedName>
</protein>
<proteinExistence type="predicted"/>
<dbReference type="RefSeq" id="WP_175394590.1">
    <property type="nucleotide sequence ID" value="NZ_JABMCB010000154.1"/>
</dbReference>
<dbReference type="AlphaFoldDB" id="A0A7Y6ESA1"/>
<comment type="caution">
    <text evidence="3">The sequence shown here is derived from an EMBL/GenBank/DDBJ whole genome shotgun (WGS) entry which is preliminary data.</text>
</comment>
<organism evidence="3 4">
    <name type="scientific">Paenibacillus xylanilyticus</name>
    <dbReference type="NCBI Taxonomy" id="248903"/>
    <lineage>
        <taxon>Bacteria</taxon>
        <taxon>Bacillati</taxon>
        <taxon>Bacillota</taxon>
        <taxon>Bacilli</taxon>
        <taxon>Bacillales</taxon>
        <taxon>Paenibacillaceae</taxon>
        <taxon>Paenibacillus</taxon>
    </lineage>
</organism>
<accession>A0A7Y6ESA1</accession>
<gene>
    <name evidence="3" type="ORF">HP552_05555</name>
</gene>
<sequence length="293" mass="34726">MNKTKGFKMDEEKLEEVNARISATGLESTEWLESLMALETLHNIRKNDPRIEEDLKDLEKHMNVIYSLFIRINQKAIEVVEETKADSDEKNDRHAIELDELNREITELKKEVAVLKRDNSLLAEHKNEARIEAERNKKSVDTLEQLNRHMAEENNRLNIQLNELQKISDEYLELKETINTMEQNYQSKITEQNVVINQLNKELTEKRNLIDKQVDDSRRREEEYEKKLNEQRKEIELEYKEKLLEERMKIQEETAAKISELNLQHSRSMLKLVQEVNDENKKSGDEANPSIKE</sequence>
<keyword evidence="4" id="KW-1185">Reference proteome</keyword>
<feature type="compositionally biased region" description="Basic and acidic residues" evidence="2">
    <location>
        <begin position="278"/>
        <end position="293"/>
    </location>
</feature>
<name>A0A7Y6ESA1_9BACL</name>
<dbReference type="EMBL" id="JABMCB010000154">
    <property type="protein sequence ID" value="NUU74707.1"/>
    <property type="molecule type" value="Genomic_DNA"/>
</dbReference>
<evidence type="ECO:0000313" key="4">
    <source>
        <dbReference type="Proteomes" id="UP000526125"/>
    </source>
</evidence>
<evidence type="ECO:0000256" key="2">
    <source>
        <dbReference type="SAM" id="MobiDB-lite"/>
    </source>
</evidence>
<feature type="region of interest" description="Disordered" evidence="2">
    <location>
        <begin position="272"/>
        <end position="293"/>
    </location>
</feature>
<evidence type="ECO:0000256" key="1">
    <source>
        <dbReference type="SAM" id="Coils"/>
    </source>
</evidence>
<feature type="coiled-coil region" evidence="1">
    <location>
        <begin position="84"/>
        <end position="245"/>
    </location>
</feature>